<evidence type="ECO:0000313" key="1">
    <source>
        <dbReference type="EMBL" id="JAD49879.1"/>
    </source>
</evidence>
<organism evidence="1">
    <name type="scientific">Arundo donax</name>
    <name type="common">Giant reed</name>
    <name type="synonym">Donax arundinaceus</name>
    <dbReference type="NCBI Taxonomy" id="35708"/>
    <lineage>
        <taxon>Eukaryota</taxon>
        <taxon>Viridiplantae</taxon>
        <taxon>Streptophyta</taxon>
        <taxon>Embryophyta</taxon>
        <taxon>Tracheophyta</taxon>
        <taxon>Spermatophyta</taxon>
        <taxon>Magnoliopsida</taxon>
        <taxon>Liliopsida</taxon>
        <taxon>Poales</taxon>
        <taxon>Poaceae</taxon>
        <taxon>PACMAD clade</taxon>
        <taxon>Arundinoideae</taxon>
        <taxon>Arundineae</taxon>
        <taxon>Arundo</taxon>
    </lineage>
</organism>
<reference evidence="1" key="2">
    <citation type="journal article" date="2015" name="Data Brief">
        <title>Shoot transcriptome of the giant reed, Arundo donax.</title>
        <authorList>
            <person name="Barrero R.A."/>
            <person name="Guerrero F.D."/>
            <person name="Moolhuijzen P."/>
            <person name="Goolsby J.A."/>
            <person name="Tidwell J."/>
            <person name="Bellgard S.E."/>
            <person name="Bellgard M.I."/>
        </authorList>
    </citation>
    <scope>NUCLEOTIDE SEQUENCE</scope>
    <source>
        <tissue evidence="1">Shoot tissue taken approximately 20 cm above the soil surface</tissue>
    </source>
</reference>
<protein>
    <submittedName>
        <fullName evidence="1">Uncharacterized protein</fullName>
    </submittedName>
</protein>
<sequence length="32" mass="3708">MLVLDIPVNRLQQALGPERERCHHFPAPTGRR</sequence>
<reference evidence="1" key="1">
    <citation type="submission" date="2014-09" db="EMBL/GenBank/DDBJ databases">
        <authorList>
            <person name="Magalhaes I.L.F."/>
            <person name="Oliveira U."/>
            <person name="Santos F.R."/>
            <person name="Vidigal T.H.D.A."/>
            <person name="Brescovit A.D."/>
            <person name="Santos A.J."/>
        </authorList>
    </citation>
    <scope>NUCLEOTIDE SEQUENCE</scope>
    <source>
        <tissue evidence="1">Shoot tissue taken approximately 20 cm above the soil surface</tissue>
    </source>
</reference>
<proteinExistence type="predicted"/>
<dbReference type="AlphaFoldDB" id="A0A0A9ADZ5"/>
<dbReference type="EMBL" id="GBRH01248016">
    <property type="protein sequence ID" value="JAD49879.1"/>
    <property type="molecule type" value="Transcribed_RNA"/>
</dbReference>
<accession>A0A0A9ADZ5</accession>
<name>A0A0A9ADZ5_ARUDO</name>